<evidence type="ECO:0000256" key="1">
    <source>
        <dbReference type="SAM" id="MobiDB-lite"/>
    </source>
</evidence>
<feature type="compositionally biased region" description="Polar residues" evidence="1">
    <location>
        <begin position="455"/>
        <end position="464"/>
    </location>
</feature>
<feature type="compositionally biased region" description="Basic and acidic residues" evidence="1">
    <location>
        <begin position="346"/>
        <end position="358"/>
    </location>
</feature>
<evidence type="ECO:0000313" key="3">
    <source>
        <dbReference type="Proteomes" id="UP000298787"/>
    </source>
</evidence>
<feature type="region of interest" description="Disordered" evidence="1">
    <location>
        <begin position="214"/>
        <end position="244"/>
    </location>
</feature>
<feature type="compositionally biased region" description="Basic and acidic residues" evidence="1">
    <location>
        <begin position="157"/>
        <end position="170"/>
    </location>
</feature>
<dbReference type="EMBL" id="ML240664">
    <property type="protein sequence ID" value="TKS65345.1"/>
    <property type="molecule type" value="Genomic_DNA"/>
</dbReference>
<dbReference type="AlphaFoldDB" id="A0A4U5TY25"/>
<feature type="compositionally biased region" description="Basic and acidic residues" evidence="1">
    <location>
        <begin position="7"/>
        <end position="22"/>
    </location>
</feature>
<name>A0A4U5TY25_COLLU</name>
<reference evidence="2 3" key="1">
    <citation type="submission" date="2019-01" db="EMBL/GenBank/DDBJ databases">
        <title>Genome Assembly of Collichthys lucidus.</title>
        <authorList>
            <person name="Cai M."/>
            <person name="Xiao S."/>
        </authorList>
    </citation>
    <scope>NUCLEOTIDE SEQUENCE [LARGE SCALE GENOMIC DNA]</scope>
    <source>
        <strain evidence="2">JT15FE1705JMU</strain>
        <tissue evidence="2">Muscle</tissue>
    </source>
</reference>
<organism evidence="2 3">
    <name type="scientific">Collichthys lucidus</name>
    <name type="common">Big head croaker</name>
    <name type="synonym">Sciaena lucida</name>
    <dbReference type="NCBI Taxonomy" id="240159"/>
    <lineage>
        <taxon>Eukaryota</taxon>
        <taxon>Metazoa</taxon>
        <taxon>Chordata</taxon>
        <taxon>Craniata</taxon>
        <taxon>Vertebrata</taxon>
        <taxon>Euteleostomi</taxon>
        <taxon>Actinopterygii</taxon>
        <taxon>Neopterygii</taxon>
        <taxon>Teleostei</taxon>
        <taxon>Neoteleostei</taxon>
        <taxon>Acanthomorphata</taxon>
        <taxon>Eupercaria</taxon>
        <taxon>Sciaenidae</taxon>
        <taxon>Collichthys</taxon>
    </lineage>
</organism>
<sequence length="477" mass="54017">MYFYKSHGSETRHGDRGRRPDDTAEISTLYVKALLSYRRKCPKQEAVSQLDPKVSQLDPKVSQLDPKVSQVDPKVSQVTPKYPKLLASPAEPAYPLSCPGTPAEVSWSWYTRGGFMVLGHPRRFRGPVQVQEEEEEEIKPKSTHTAGVPAPRQSVSQDHDSERLPEHRGSNVEIHQQSAPKGAPGLRQPFAVVVMGHRLSWSWDTGCYKYEEEEEEIKPKSTHTAGVPAPRQSVSQDHDSERLPEHRGSLGVRMLRGLKFEYAYRDVDHDRHAKFQTRARLGRIHQQSAPKGAPGLRQPFAVVVMGHRLSWSWDTGLQVQEEEEEEIKPKSTHTAGVPAPRQSVSQDHDSERLPEHRGSLGVRMLRGLKFEYAYRDVDHDRHAKFQTRARLGRIHQQSAPKGAPGLRQPFAVVVMGHRLSWSWDTGLQVQEEEEEEIKPKSTHKPVSQHHDSRSPRTTTANGCLSTGARMLRYLPPK</sequence>
<feature type="region of interest" description="Disordered" evidence="1">
    <location>
        <begin position="127"/>
        <end position="185"/>
    </location>
</feature>
<gene>
    <name evidence="2" type="ORF">D9C73_028387</name>
</gene>
<dbReference type="Gene3D" id="1.20.5.170">
    <property type="match status" value="1"/>
</dbReference>
<dbReference type="Proteomes" id="UP000298787">
    <property type="component" value="Unassembled WGS sequence"/>
</dbReference>
<feature type="region of interest" description="Disordered" evidence="1">
    <location>
        <begin position="320"/>
        <end position="358"/>
    </location>
</feature>
<accession>A0A4U5TY25</accession>
<feature type="region of interest" description="Disordered" evidence="1">
    <location>
        <begin position="430"/>
        <end position="468"/>
    </location>
</feature>
<keyword evidence="3" id="KW-1185">Reference proteome</keyword>
<proteinExistence type="predicted"/>
<feature type="region of interest" description="Disordered" evidence="1">
    <location>
        <begin position="1"/>
        <end position="23"/>
    </location>
</feature>
<protein>
    <submittedName>
        <fullName evidence="2">Uncharacterized protein</fullName>
    </submittedName>
</protein>
<evidence type="ECO:0000313" key="2">
    <source>
        <dbReference type="EMBL" id="TKS65345.1"/>
    </source>
</evidence>